<keyword evidence="1" id="KW-0812">Transmembrane</keyword>
<gene>
    <name evidence="2" type="ORF">HMPREF9333_01930</name>
</gene>
<proteinExistence type="predicted"/>
<feature type="transmembrane region" description="Helical" evidence="1">
    <location>
        <begin position="110"/>
        <end position="132"/>
    </location>
</feature>
<keyword evidence="3" id="KW-1185">Reference proteome</keyword>
<comment type="caution">
    <text evidence="2">The sequence shown here is derived from an EMBL/GenBank/DDBJ whole genome shotgun (WGS) entry which is preliminary data.</text>
</comment>
<keyword evidence="1" id="KW-1133">Transmembrane helix</keyword>
<feature type="transmembrane region" description="Helical" evidence="1">
    <location>
        <begin position="20"/>
        <end position="41"/>
    </location>
</feature>
<dbReference type="RefSeq" id="WP_005541746.1">
    <property type="nucleotide sequence ID" value="NZ_JH378837.1"/>
</dbReference>
<dbReference type="EMBL" id="ACZL01000032">
    <property type="protein sequence ID" value="EHI54917.1"/>
    <property type="molecule type" value="Genomic_DNA"/>
</dbReference>
<keyword evidence="1" id="KW-0472">Membrane</keyword>
<feature type="transmembrane region" description="Helical" evidence="1">
    <location>
        <begin position="53"/>
        <end position="76"/>
    </location>
</feature>
<evidence type="ECO:0000313" key="2">
    <source>
        <dbReference type="EMBL" id="EHI54917.1"/>
    </source>
</evidence>
<name>G5GK39_9FIRM</name>
<evidence type="ECO:0000256" key="1">
    <source>
        <dbReference type="SAM" id="Phobius"/>
    </source>
</evidence>
<dbReference type="STRING" id="679200.HMPREF9333_01930"/>
<organism evidence="2 3">
    <name type="scientific">Johnsonella ignava ATCC 51276</name>
    <dbReference type="NCBI Taxonomy" id="679200"/>
    <lineage>
        <taxon>Bacteria</taxon>
        <taxon>Bacillati</taxon>
        <taxon>Bacillota</taxon>
        <taxon>Clostridia</taxon>
        <taxon>Lachnospirales</taxon>
        <taxon>Lachnospiraceae</taxon>
        <taxon>Johnsonella</taxon>
    </lineage>
</organism>
<feature type="transmembrane region" description="Helical" evidence="1">
    <location>
        <begin position="152"/>
        <end position="173"/>
    </location>
</feature>
<feature type="transmembrane region" description="Helical" evidence="1">
    <location>
        <begin position="82"/>
        <end position="103"/>
    </location>
</feature>
<protein>
    <submittedName>
        <fullName evidence="2">Uncharacterized protein</fullName>
    </submittedName>
</protein>
<sequence>MKLLPYNKINDKVYDIRAYIFIIFVCIVLTGATIVLPMFFALPKWIYLNIAGIYIFTYVSGLLPSIIFILFIQAVLFKVGVAYVFFSYSLILNMINIIIISLCADRERFIFIRFIISGVIMTLFSKMIAAFISNIMSAGGQSFEYLFSLDVFIGQAKIYILSAVAAYLFLSIFNKFYKKPGKN</sequence>
<dbReference type="AlphaFoldDB" id="G5GK39"/>
<accession>G5GK39</accession>
<reference evidence="2 3" key="1">
    <citation type="submission" date="2011-08" db="EMBL/GenBank/DDBJ databases">
        <title>The Genome Sequence of Johnsonella ignava ATCC 51276.</title>
        <authorList>
            <consortium name="The Broad Institute Genome Sequencing Platform"/>
            <person name="Earl A."/>
            <person name="Ward D."/>
            <person name="Feldgarden M."/>
            <person name="Gevers D."/>
            <person name="Izard J."/>
            <person name="Blanton J.M."/>
            <person name="Baranova O.V."/>
            <person name="Dewhirst F.E."/>
            <person name="Young S.K."/>
            <person name="Zeng Q."/>
            <person name="Gargeya S."/>
            <person name="Fitzgerald M."/>
            <person name="Haas B."/>
            <person name="Abouelleil A."/>
            <person name="Alvarado L."/>
            <person name="Arachchi H.M."/>
            <person name="Berlin A."/>
            <person name="Brown A."/>
            <person name="Chapman S.B."/>
            <person name="Chen Z."/>
            <person name="Dunbar C."/>
            <person name="Freedman E."/>
            <person name="Gearin G."/>
            <person name="Gellesch M."/>
            <person name="Goldberg J."/>
            <person name="Griggs A."/>
            <person name="Gujja S."/>
            <person name="Heiman D."/>
            <person name="Howarth C."/>
            <person name="Larson L."/>
            <person name="Lui A."/>
            <person name="MacDonald P.J.P."/>
            <person name="Montmayeur A."/>
            <person name="Murphy C."/>
            <person name="Neiman D."/>
            <person name="Pearson M."/>
            <person name="Priest M."/>
            <person name="Roberts A."/>
            <person name="Saif S."/>
            <person name="Shea T."/>
            <person name="Shenoy N."/>
            <person name="Sisk P."/>
            <person name="Stolte C."/>
            <person name="Sykes S."/>
            <person name="Wortman J."/>
            <person name="Nusbaum C."/>
            <person name="Birren B."/>
        </authorList>
    </citation>
    <scope>NUCLEOTIDE SEQUENCE [LARGE SCALE GENOMIC DNA]</scope>
    <source>
        <strain evidence="2 3">ATCC 51276</strain>
    </source>
</reference>
<dbReference type="HOGENOM" id="CLU_1509975_0_0_9"/>
<evidence type="ECO:0000313" key="3">
    <source>
        <dbReference type="Proteomes" id="UP000003011"/>
    </source>
</evidence>
<dbReference type="Proteomes" id="UP000003011">
    <property type="component" value="Unassembled WGS sequence"/>
</dbReference>